<evidence type="ECO:0000313" key="2">
    <source>
        <dbReference type="EMBL" id="WIM67375.1"/>
    </source>
</evidence>
<keyword evidence="1" id="KW-0472">Membrane</keyword>
<dbReference type="Proteomes" id="UP001225598">
    <property type="component" value="Chromosome"/>
</dbReference>
<organism evidence="2 3">
    <name type="scientific">Corynebacterium breve</name>
    <dbReference type="NCBI Taxonomy" id="3049799"/>
    <lineage>
        <taxon>Bacteria</taxon>
        <taxon>Bacillati</taxon>
        <taxon>Actinomycetota</taxon>
        <taxon>Actinomycetes</taxon>
        <taxon>Mycobacteriales</taxon>
        <taxon>Corynebacteriaceae</taxon>
        <taxon>Corynebacterium</taxon>
    </lineage>
</organism>
<feature type="transmembrane region" description="Helical" evidence="1">
    <location>
        <begin position="74"/>
        <end position="92"/>
    </location>
</feature>
<feature type="transmembrane region" description="Helical" evidence="1">
    <location>
        <begin position="40"/>
        <end position="62"/>
    </location>
</feature>
<keyword evidence="1" id="KW-1133">Transmembrane helix</keyword>
<keyword evidence="1" id="KW-0812">Transmembrane</keyword>
<feature type="transmembrane region" description="Helical" evidence="1">
    <location>
        <begin position="12"/>
        <end position="34"/>
    </location>
</feature>
<keyword evidence="3" id="KW-1185">Reference proteome</keyword>
<dbReference type="RefSeq" id="WP_284824426.1">
    <property type="nucleotide sequence ID" value="NZ_CP126969.1"/>
</dbReference>
<reference evidence="2 3" key="1">
    <citation type="submission" date="2023-05" db="EMBL/GenBank/DDBJ databases">
        <title>Corynebacterium suedekumii sp. nov. and Corynebacterium breve sp. nov. isolated from raw cow's milk.</title>
        <authorList>
            <person name="Baer M.K."/>
            <person name="Mehl L."/>
            <person name="Hellmuth R."/>
            <person name="Marke G."/>
            <person name="Lipski A."/>
        </authorList>
    </citation>
    <scope>NUCLEOTIDE SEQUENCE [LARGE SCALE GENOMIC DNA]</scope>
    <source>
        <strain evidence="2 3">R4</strain>
    </source>
</reference>
<evidence type="ECO:0000256" key="1">
    <source>
        <dbReference type="SAM" id="Phobius"/>
    </source>
</evidence>
<evidence type="ECO:0000313" key="3">
    <source>
        <dbReference type="Proteomes" id="UP001225598"/>
    </source>
</evidence>
<proteinExistence type="predicted"/>
<feature type="transmembrane region" description="Helical" evidence="1">
    <location>
        <begin position="98"/>
        <end position="121"/>
    </location>
</feature>
<accession>A0ABY8VF38</accession>
<name>A0ABY8VF38_9CORY</name>
<sequence>MNQNHPRSATGAITWRLWTVVILFGALAALLLYLQIPAVIGGSLATIASLTAPIAIIMTVAWILGLPARVIPKVILWLGVVGCVVGVGGLIMSPGQPVLIVVFALGVWLLLVGLIASLVVAPKV</sequence>
<gene>
    <name evidence="2" type="ORF">QP027_09745</name>
</gene>
<protein>
    <submittedName>
        <fullName evidence="2">Uncharacterized protein</fullName>
    </submittedName>
</protein>
<dbReference type="EMBL" id="CP126969">
    <property type="protein sequence ID" value="WIM67375.1"/>
    <property type="molecule type" value="Genomic_DNA"/>
</dbReference>